<evidence type="ECO:0000313" key="7">
    <source>
        <dbReference type="Proteomes" id="UP000752814"/>
    </source>
</evidence>
<comment type="pathway">
    <text evidence="1">One-carbon metabolism; methanogenesis from dimethylamine.</text>
</comment>
<proteinExistence type="inferred from homology"/>
<dbReference type="GO" id="GO:0015948">
    <property type="term" value="P:methanogenesis"/>
    <property type="evidence" value="ECO:0007669"/>
    <property type="project" value="InterPro"/>
</dbReference>
<dbReference type="GO" id="GO:0032259">
    <property type="term" value="P:methylation"/>
    <property type="evidence" value="ECO:0007669"/>
    <property type="project" value="UniProtKB-KW"/>
</dbReference>
<name>A0A8J8PF49_9ARCH</name>
<dbReference type="AlphaFoldDB" id="A0A8J8PF49"/>
<dbReference type="GO" id="GO:0043791">
    <property type="term" value="F:dimethylamine methyltransferase activity"/>
    <property type="evidence" value="ECO:0007669"/>
    <property type="project" value="UniProtKB-EC"/>
</dbReference>
<evidence type="ECO:0000313" key="6">
    <source>
        <dbReference type="EMBL" id="TQS84666.1"/>
    </source>
</evidence>
<accession>A0A8J8PF49</accession>
<comment type="similarity">
    <text evidence="2">Belongs to the dimethylamine methyltransferase family.</text>
</comment>
<keyword evidence="6" id="KW-0489">Methyltransferase</keyword>
<evidence type="ECO:0000256" key="3">
    <source>
        <dbReference type="ARBA" id="ARBA00012854"/>
    </source>
</evidence>
<organism evidence="6 7">
    <name type="scientific">Candidatus Methanomassiliicoccus intestinalis</name>
    <dbReference type="NCBI Taxonomy" id="1406512"/>
    <lineage>
        <taxon>Archaea</taxon>
        <taxon>Methanobacteriati</taxon>
        <taxon>Thermoplasmatota</taxon>
        <taxon>Thermoplasmata</taxon>
        <taxon>Methanomassiliicoccales</taxon>
        <taxon>Methanomassiliicoccaceae</taxon>
        <taxon>Methanomassiliicoccus</taxon>
    </lineage>
</organism>
<dbReference type="EC" id="2.1.1.249" evidence="3"/>
<sequence>MAEYPIRRGDGKRLYLSRQQILDDINEGIADAADIASVPNLTSDDIDFLLEILIDSNRTVGVEVGKEVVLTYDIGQIDLEGDTGNSGLGIPISRLTGALTHERAMGADTFELAHADYSIKPVKPIIANEMQAMETAQNNLVIPYFYGAMPNMGLYYSPDGPYGNPADLMREFKIQEARESCEAAVDHLARDIHFVSTKIMSAGADGFDFDTTASAGDGDFVATLRGVEMLRKECPQAYINLGMSGELVLGIHGELEYDGQIVAGLCPHQQVKLAAKAGASVFGPVVNTNTGKSLAWNLARALTFIKECVKVSPIPCHANMGMGVGGIPMTETPSLDAMTRCSKAMVEIAGVDGI</sequence>
<keyword evidence="6" id="KW-0808">Transferase</keyword>
<evidence type="ECO:0000256" key="2">
    <source>
        <dbReference type="ARBA" id="ARBA00008844"/>
    </source>
</evidence>
<gene>
    <name evidence="6" type="ORF">A3207_01100</name>
</gene>
<dbReference type="EMBL" id="LVVT01000001">
    <property type="protein sequence ID" value="TQS84666.1"/>
    <property type="molecule type" value="Genomic_DNA"/>
</dbReference>
<evidence type="ECO:0000256" key="4">
    <source>
        <dbReference type="ARBA" id="ARBA00022774"/>
    </source>
</evidence>
<dbReference type="NCBIfam" id="TIGR02368">
    <property type="entry name" value="dimeth_PyL"/>
    <property type="match status" value="1"/>
</dbReference>
<dbReference type="Proteomes" id="UP000752814">
    <property type="component" value="Unassembled WGS sequence"/>
</dbReference>
<comment type="caution">
    <text evidence="6">The sequence shown here is derived from an EMBL/GenBank/DDBJ whole genome shotgun (WGS) entry which is preliminary data.</text>
</comment>
<evidence type="ECO:0000256" key="5">
    <source>
        <dbReference type="ARBA" id="ARBA00029367"/>
    </source>
</evidence>
<protein>
    <recommendedName>
        <fullName evidence="3">[dimethylamine--corrinoid protein] Co-methyltransferase</fullName>
        <ecNumber evidence="3">2.1.1.249</ecNumber>
    </recommendedName>
</protein>
<comment type="catalytic activity">
    <reaction evidence="5">
        <text>Co(I)-[dimethylamine-specific corrinoid protein] + dimethylamine + H(+) = methyl-Co(III)-[dimethylamine-specific corrinoid protein] + methylamine</text>
        <dbReference type="Rhea" id="RHEA:41175"/>
        <dbReference type="Rhea" id="RHEA-COMP:11122"/>
        <dbReference type="Rhea" id="RHEA-COMP:11123"/>
        <dbReference type="ChEBI" id="CHEBI:15378"/>
        <dbReference type="ChEBI" id="CHEBI:58040"/>
        <dbReference type="ChEBI" id="CHEBI:59338"/>
        <dbReference type="ChEBI" id="CHEBI:85033"/>
        <dbReference type="ChEBI" id="CHEBI:85035"/>
        <dbReference type="EC" id="2.1.1.249"/>
    </reaction>
</comment>
<dbReference type="InterPro" id="IPR012653">
    <property type="entry name" value="Dimeth_MeTrfase_MtbB"/>
</dbReference>
<reference evidence="6" key="1">
    <citation type="submission" date="2016-03" db="EMBL/GenBank/DDBJ databases">
        <authorList>
            <person name="Borrel G."/>
            <person name="Mccann A."/>
            <person name="O'Toole P.W."/>
        </authorList>
    </citation>
    <scope>NUCLEOTIDE SEQUENCE</scope>
    <source>
        <strain evidence="6">183</strain>
    </source>
</reference>
<dbReference type="UniPathway" id="UPA00644"/>
<evidence type="ECO:0000256" key="1">
    <source>
        <dbReference type="ARBA" id="ARBA00004890"/>
    </source>
</evidence>
<dbReference type="Pfam" id="PF09505">
    <property type="entry name" value="Dimeth_Pyl"/>
    <property type="match status" value="1"/>
</dbReference>
<keyword evidence="4" id="KW-0669">Pyrrolysine</keyword>